<dbReference type="Gene3D" id="2.60.40.10">
    <property type="entry name" value="Immunoglobulins"/>
    <property type="match status" value="1"/>
</dbReference>
<evidence type="ECO:0000313" key="3">
    <source>
        <dbReference type="Proteomes" id="UP000319801"/>
    </source>
</evidence>
<dbReference type="PROSITE" id="PS50835">
    <property type="entry name" value="IG_LIKE"/>
    <property type="match status" value="1"/>
</dbReference>
<reference evidence="2 3" key="1">
    <citation type="journal article" date="2019" name="Genome Biol. Evol.">
        <title>Whole-Genome Sequencing of the Giant Devil Catfish, Bagarius yarrelli.</title>
        <authorList>
            <person name="Jiang W."/>
            <person name="Lv Y."/>
            <person name="Cheng L."/>
            <person name="Yang K."/>
            <person name="Chao B."/>
            <person name="Wang X."/>
            <person name="Li Y."/>
            <person name="Pan X."/>
            <person name="You X."/>
            <person name="Zhang Y."/>
            <person name="Yang J."/>
            <person name="Li J."/>
            <person name="Zhang X."/>
            <person name="Liu S."/>
            <person name="Sun C."/>
            <person name="Yang J."/>
            <person name="Shi Q."/>
        </authorList>
    </citation>
    <scope>NUCLEOTIDE SEQUENCE [LARGE SCALE GENOMIC DNA]</scope>
    <source>
        <strain evidence="2">JWS20170419001</strain>
        <tissue evidence="2">Muscle</tissue>
    </source>
</reference>
<dbReference type="Proteomes" id="UP000319801">
    <property type="component" value="Unassembled WGS sequence"/>
</dbReference>
<gene>
    <name evidence="2" type="ORF">Baya_11602</name>
</gene>
<dbReference type="InterPro" id="IPR013783">
    <property type="entry name" value="Ig-like_fold"/>
</dbReference>
<proteinExistence type="predicted"/>
<dbReference type="InterPro" id="IPR007110">
    <property type="entry name" value="Ig-like_dom"/>
</dbReference>
<dbReference type="SUPFAM" id="SSF48726">
    <property type="entry name" value="Immunoglobulin"/>
    <property type="match status" value="1"/>
</dbReference>
<dbReference type="OrthoDB" id="8923370at2759"/>
<comment type="caution">
    <text evidence="2">The sequence shown here is derived from an EMBL/GenBank/DDBJ whole genome shotgun (WGS) entry which is preliminary data.</text>
</comment>
<dbReference type="InterPro" id="IPR036179">
    <property type="entry name" value="Ig-like_dom_sf"/>
</dbReference>
<dbReference type="AlphaFoldDB" id="A0A556UZR4"/>
<organism evidence="2 3">
    <name type="scientific">Bagarius yarrelli</name>
    <name type="common">Goonch</name>
    <name type="synonym">Bagrus yarrelli</name>
    <dbReference type="NCBI Taxonomy" id="175774"/>
    <lineage>
        <taxon>Eukaryota</taxon>
        <taxon>Metazoa</taxon>
        <taxon>Chordata</taxon>
        <taxon>Craniata</taxon>
        <taxon>Vertebrata</taxon>
        <taxon>Euteleostomi</taxon>
        <taxon>Actinopterygii</taxon>
        <taxon>Neopterygii</taxon>
        <taxon>Teleostei</taxon>
        <taxon>Ostariophysi</taxon>
        <taxon>Siluriformes</taxon>
        <taxon>Sisoridae</taxon>
        <taxon>Sisorinae</taxon>
        <taxon>Bagarius</taxon>
    </lineage>
</organism>
<keyword evidence="3" id="KW-1185">Reference proteome</keyword>
<evidence type="ECO:0000259" key="1">
    <source>
        <dbReference type="PROSITE" id="PS50835"/>
    </source>
</evidence>
<dbReference type="EMBL" id="VCAZ01000083">
    <property type="protein sequence ID" value="TSQ24035.1"/>
    <property type="molecule type" value="Genomic_DNA"/>
</dbReference>
<feature type="domain" description="Ig-like" evidence="1">
    <location>
        <begin position="251"/>
        <end position="308"/>
    </location>
</feature>
<protein>
    <submittedName>
        <fullName evidence="2">Contactin-5</fullName>
    </submittedName>
</protein>
<name>A0A556UZR4_BAGYA</name>
<sequence>MSRLFWGIESPTQQRSSSAGKLSLIRPLFQGFELEVQQAKDVGRSVPGRPVSYAAVLRMKSDSSSSSVLNPRVRQRQDGGLFDQDWTPFSRQRLSALNFQEEDQSEGVNQRCGSETLAVCETGVIKSSQQADVSRMVGVTSRGNAGLFIMRECLRVRECARVGRGHGLQEIEEGSSEHFRLPESRLCSLVWLMDAFLKKREIFISTGAERSSSMTAIITKKSFLLYSNHSRAPQGRTAPEWHKPLLKPDLLVWMINGTVVDTEANSRYRLIDGNLIIMNASLAADFGKYQCRAENSVGAVLSREAVLQFASRVMDRESRDTRLRENTLIVFSSVSSGDAALRSHRNIYTEQQLT</sequence>
<evidence type="ECO:0000313" key="2">
    <source>
        <dbReference type="EMBL" id="TSQ24035.1"/>
    </source>
</evidence>
<accession>A0A556UZR4</accession>